<accession>J0ZJN1</accession>
<dbReference type="Proteomes" id="UP000002304">
    <property type="component" value="Unassembled WGS sequence"/>
</dbReference>
<evidence type="ECO:0000313" key="3">
    <source>
        <dbReference type="Proteomes" id="UP000002304"/>
    </source>
</evidence>
<gene>
    <name evidence="2" type="ORF">ME1_00593</name>
</gene>
<reference evidence="2 3" key="1">
    <citation type="submission" date="2012-03" db="EMBL/GenBank/DDBJ databases">
        <title>The Genome Sequence of Bartonella vinsonii subsp. arupensis OK-94-513.</title>
        <authorList>
            <consortium name="The Broad Institute Genome Sequencing Platform"/>
            <consortium name="The Broad Institute Genome Sequencing Center for Infectious Disease"/>
            <person name="Feldgarden M."/>
            <person name="Kirby J."/>
            <person name="Kosoy M."/>
            <person name="Birtles R."/>
            <person name="Probert W.S."/>
            <person name="Chiaraviglio L."/>
            <person name="Young S.K."/>
            <person name="Zeng Q."/>
            <person name="Gargeya S."/>
            <person name="Fitzgerald M."/>
            <person name="Haas B."/>
            <person name="Abouelleil A."/>
            <person name="Alvarado L."/>
            <person name="Arachchi H.M."/>
            <person name="Berlin A."/>
            <person name="Chapman S.B."/>
            <person name="Gearin G."/>
            <person name="Goldberg J."/>
            <person name="Griggs A."/>
            <person name="Gujja S."/>
            <person name="Hansen M."/>
            <person name="Heiman D."/>
            <person name="Howarth C."/>
            <person name="Larimer J."/>
            <person name="Lui A."/>
            <person name="MacDonald P.J.P."/>
            <person name="McCowen C."/>
            <person name="Montmayeur A."/>
            <person name="Murphy C."/>
            <person name="Neiman D."/>
            <person name="Pearson M."/>
            <person name="Priest M."/>
            <person name="Roberts A."/>
            <person name="Saif S."/>
            <person name="Shea T."/>
            <person name="Sisk P."/>
            <person name="Stolte C."/>
            <person name="Sykes S."/>
            <person name="Wortman J."/>
            <person name="Nusbaum C."/>
            <person name="Birren B."/>
        </authorList>
    </citation>
    <scope>NUCLEOTIDE SEQUENCE [LARGE SCALE GENOMIC DNA]</scope>
    <source>
        <strain evidence="2 3">OK-94-513</strain>
    </source>
</reference>
<dbReference type="HOGENOM" id="CLU_1718740_0_0_5"/>
<feature type="compositionally biased region" description="Basic and acidic residues" evidence="1">
    <location>
        <begin position="85"/>
        <end position="99"/>
    </location>
</feature>
<dbReference type="EMBL" id="AILZ01000012">
    <property type="protein sequence ID" value="EJF88508.1"/>
    <property type="molecule type" value="Genomic_DNA"/>
</dbReference>
<sequence length="154" mass="16931">MALFPFSISDIDDPEHIRVVLYASGRMGHAPLNALLKQNCQDIERFDKKQSKNITQLSQRIDSLEQQLKTVMQDLENLNKNTKQSGEKNDSEHEDLKIESDGYMESPHVSASAGLSLDLSANLSVASHAGLSVGFAAKQPIGSDFIVSGKDIKF</sequence>
<comment type="caution">
    <text evidence="2">The sequence shown here is derived from an EMBL/GenBank/DDBJ whole genome shotgun (WGS) entry which is preliminary data.</text>
</comment>
<evidence type="ECO:0000256" key="1">
    <source>
        <dbReference type="SAM" id="MobiDB-lite"/>
    </source>
</evidence>
<dbReference type="AlphaFoldDB" id="J0ZJN1"/>
<feature type="region of interest" description="Disordered" evidence="1">
    <location>
        <begin position="76"/>
        <end position="99"/>
    </location>
</feature>
<organism evidence="2 3">
    <name type="scientific">Bartonella vinsonii subsp. arupensis OK-94-513</name>
    <dbReference type="NCBI Taxonomy" id="1094562"/>
    <lineage>
        <taxon>Bacteria</taxon>
        <taxon>Pseudomonadati</taxon>
        <taxon>Pseudomonadota</taxon>
        <taxon>Alphaproteobacteria</taxon>
        <taxon>Hyphomicrobiales</taxon>
        <taxon>Bartonellaceae</taxon>
        <taxon>Bartonella</taxon>
    </lineage>
</organism>
<name>J0ZJN1_BARVI</name>
<proteinExistence type="predicted"/>
<dbReference type="PATRIC" id="fig|1094562.3.peg.668"/>
<protein>
    <submittedName>
        <fullName evidence="2">Uncharacterized protein</fullName>
    </submittedName>
</protein>
<dbReference type="RefSeq" id="WP_004863076.1">
    <property type="nucleotide sequence ID" value="NZ_CADEAE010000011.1"/>
</dbReference>
<evidence type="ECO:0000313" key="2">
    <source>
        <dbReference type="EMBL" id="EJF88508.1"/>
    </source>
</evidence>